<sequence length="361" mass="39938">MDNQPVLSKAEGPVQGQNINVPQTPASPTPIPPSPPIQTAPIQPQPPQTPPSGPEALRAGGPKSRKKMLLLLLLVILIAIVAGYLFLFSKKPGPELAAKVGDRQITVSQANEFANECSLEQKEAAEYLVDNIVLEKWAQDEKIAFSKEDQEAEEVRISGKPAAINCIAVQAKINLLREKLSQNTEKYREGKFIVVNFGRYNPSLPGWPTEVTSEAEREKLLKEERAYADNLVQSIDNDLKENKLTFEQAIEKVNNDTKVGINSWYATSAKSGPFTTVDYIEKLGLLRTDEVRQKADALSPGEISEPFVQKVPTGVDEDQGSLVDARWVIAKVERAGEGYQGTAEELLKKTREKYDTKIYLK</sequence>
<keyword evidence="2" id="KW-0472">Membrane</keyword>
<evidence type="ECO:0000256" key="1">
    <source>
        <dbReference type="SAM" id="MobiDB-lite"/>
    </source>
</evidence>
<protein>
    <submittedName>
        <fullName evidence="3">Uncharacterized protein</fullName>
    </submittedName>
</protein>
<evidence type="ECO:0000313" key="3">
    <source>
        <dbReference type="EMBL" id="KKR49699.1"/>
    </source>
</evidence>
<dbReference type="Proteomes" id="UP000034531">
    <property type="component" value="Unassembled WGS sequence"/>
</dbReference>
<keyword evidence="2" id="KW-0812">Transmembrane</keyword>
<evidence type="ECO:0000313" key="4">
    <source>
        <dbReference type="Proteomes" id="UP000034531"/>
    </source>
</evidence>
<gene>
    <name evidence="3" type="ORF">UT84_C0021G0005</name>
</gene>
<dbReference type="AlphaFoldDB" id="A0A0G0RAF8"/>
<proteinExistence type="predicted"/>
<name>A0A0G0RAF8_9BACT</name>
<keyword evidence="2" id="KW-1133">Transmembrane helix</keyword>
<accession>A0A0G0RAF8</accession>
<feature type="region of interest" description="Disordered" evidence="1">
    <location>
        <begin position="1"/>
        <end position="61"/>
    </location>
</feature>
<feature type="compositionally biased region" description="Pro residues" evidence="1">
    <location>
        <begin position="25"/>
        <end position="53"/>
    </location>
</feature>
<evidence type="ECO:0000256" key="2">
    <source>
        <dbReference type="SAM" id="Phobius"/>
    </source>
</evidence>
<feature type="transmembrane region" description="Helical" evidence="2">
    <location>
        <begin position="68"/>
        <end position="87"/>
    </location>
</feature>
<dbReference type="EMBL" id="LBYI01000021">
    <property type="protein sequence ID" value="KKR49699.1"/>
    <property type="molecule type" value="Genomic_DNA"/>
</dbReference>
<comment type="caution">
    <text evidence="3">The sequence shown here is derived from an EMBL/GenBank/DDBJ whole genome shotgun (WGS) entry which is preliminary data.</text>
</comment>
<reference evidence="3 4" key="1">
    <citation type="journal article" date="2015" name="Nature">
        <title>rRNA introns, odd ribosomes, and small enigmatic genomes across a large radiation of phyla.</title>
        <authorList>
            <person name="Brown C.T."/>
            <person name="Hug L.A."/>
            <person name="Thomas B.C."/>
            <person name="Sharon I."/>
            <person name="Castelle C.J."/>
            <person name="Singh A."/>
            <person name="Wilkins M.J."/>
            <person name="Williams K.H."/>
            <person name="Banfield J.F."/>
        </authorList>
    </citation>
    <scope>NUCLEOTIDE SEQUENCE [LARGE SCALE GENOMIC DNA]</scope>
</reference>
<dbReference type="PATRIC" id="fig|1618405.3.peg.726"/>
<organism evidence="3 4">
    <name type="scientific">Candidatus Curtissbacteria bacterium GW2011_GWA1_40_16</name>
    <dbReference type="NCBI Taxonomy" id="1618405"/>
    <lineage>
        <taxon>Bacteria</taxon>
        <taxon>Candidatus Curtissiibacteriota</taxon>
    </lineage>
</organism>